<name>A0A6V8P3W0_9ACTN</name>
<evidence type="ECO:0000313" key="3">
    <source>
        <dbReference type="EMBL" id="GFP25486.1"/>
    </source>
</evidence>
<protein>
    <submittedName>
        <fullName evidence="3 4">NADH-quinone oxidoreductase subunit C</fullName>
    </submittedName>
</protein>
<gene>
    <name evidence="3" type="ORF">HKBW3S25_00966</name>
    <name evidence="4" type="ORF">HKBW3S43_00517</name>
</gene>
<dbReference type="InterPro" id="IPR001268">
    <property type="entry name" value="NADH_UbQ_OxRdtase_30kDa_su"/>
</dbReference>
<dbReference type="Pfam" id="PF00329">
    <property type="entry name" value="Complex1_30kDa"/>
    <property type="match status" value="1"/>
</dbReference>
<dbReference type="EMBL" id="BLRX01000103">
    <property type="protein sequence ID" value="GFP25486.1"/>
    <property type="molecule type" value="Genomic_DNA"/>
</dbReference>
<evidence type="ECO:0000313" key="4">
    <source>
        <dbReference type="EMBL" id="GFP34725.1"/>
    </source>
</evidence>
<organism evidence="3 5">
    <name type="scientific">Candidatus Hakubella thermalkaliphila</name>
    <dbReference type="NCBI Taxonomy" id="2754717"/>
    <lineage>
        <taxon>Bacteria</taxon>
        <taxon>Bacillati</taxon>
        <taxon>Actinomycetota</taxon>
        <taxon>Actinomycetota incertae sedis</taxon>
        <taxon>Candidatus Hakubellales</taxon>
        <taxon>Candidatus Hakubellaceae</taxon>
        <taxon>Candidatus Hakubella</taxon>
    </lineage>
</organism>
<accession>A0A6V8P3W0</accession>
<comment type="caution">
    <text evidence="3">The sequence shown here is derived from an EMBL/GenBank/DDBJ whole genome shotgun (WGS) entry which is preliminary data.</text>
</comment>
<dbReference type="Gene3D" id="3.30.460.80">
    <property type="entry name" value="NADH:ubiquinone oxidoreductase, 30kDa subunit"/>
    <property type="match status" value="1"/>
</dbReference>
<feature type="domain" description="NADH:ubiquinone oxidoreductase 30kDa subunit" evidence="2">
    <location>
        <begin position="47"/>
        <end position="160"/>
    </location>
</feature>
<dbReference type="Proteomes" id="UP000576480">
    <property type="component" value="Unassembled WGS sequence"/>
</dbReference>
<dbReference type="SUPFAM" id="SSF143243">
    <property type="entry name" value="Nqo5-like"/>
    <property type="match status" value="1"/>
</dbReference>
<proteinExistence type="inferred from homology"/>
<dbReference type="InterPro" id="IPR037232">
    <property type="entry name" value="NADH_quin_OxRdtase_su_C/D-like"/>
</dbReference>
<dbReference type="Proteomes" id="UP000543224">
    <property type="component" value="Unassembled WGS sequence"/>
</dbReference>
<evidence type="ECO:0000313" key="5">
    <source>
        <dbReference type="Proteomes" id="UP000543224"/>
    </source>
</evidence>
<dbReference type="GO" id="GO:0008137">
    <property type="term" value="F:NADH dehydrogenase (ubiquinone) activity"/>
    <property type="evidence" value="ECO:0007669"/>
    <property type="project" value="InterPro"/>
</dbReference>
<comment type="similarity">
    <text evidence="1">Belongs to the complex I 30 kDa subunit family.</text>
</comment>
<dbReference type="EMBL" id="BLSB01000019">
    <property type="protein sequence ID" value="GFP34725.1"/>
    <property type="molecule type" value="Genomic_DNA"/>
</dbReference>
<dbReference type="PANTHER" id="PTHR10884">
    <property type="entry name" value="NADH DEHYDROGENASE UBIQUINONE IRON-SULFUR PROTEIN 3"/>
    <property type="match status" value="1"/>
</dbReference>
<dbReference type="AlphaFoldDB" id="A0A6V8P3W0"/>
<dbReference type="PANTHER" id="PTHR10884:SF14">
    <property type="entry name" value="NADH DEHYDROGENASE [UBIQUINONE] IRON-SULFUR PROTEIN 3, MITOCHONDRIAL"/>
    <property type="match status" value="1"/>
</dbReference>
<sequence length="162" mass="18751">MPGEKNELEELYFKARLSLLNLKDRIQETLRDLKVQVEAEEAEIIVRADRGDLLEVLRRLKEESRISFDLLLDIVGLDLGKELEMMYYLCASEPWQILVIKVPLPAEGGTVPSITSLFKGADWYEREIQEMLGVKFSGREEIQRLFTTEQQEGFPLRKDFGS</sequence>
<evidence type="ECO:0000313" key="6">
    <source>
        <dbReference type="Proteomes" id="UP000576480"/>
    </source>
</evidence>
<evidence type="ECO:0000256" key="1">
    <source>
        <dbReference type="ARBA" id="ARBA00007569"/>
    </source>
</evidence>
<reference evidence="5 6" key="1">
    <citation type="journal article" date="2020" name="Front. Microbiol.">
        <title>Single-cell genomics of novel Actinobacteria with the Wood-Ljungdahl pathway discovered in a serpentinizing system.</title>
        <authorList>
            <person name="Merino N."/>
            <person name="Kawai M."/>
            <person name="Boyd E.S."/>
            <person name="Colman D.R."/>
            <person name="McGlynn S.E."/>
            <person name="Nealson K.H."/>
            <person name="Kurokawa K."/>
            <person name="Hongoh Y."/>
        </authorList>
    </citation>
    <scope>NUCLEOTIDE SEQUENCE [LARGE SCALE GENOMIC DNA]</scope>
    <source>
        <strain evidence="3 5">S25</strain>
        <strain evidence="4 6">S43</strain>
    </source>
</reference>
<dbReference type="RefSeq" id="WP_176229452.1">
    <property type="nucleotide sequence ID" value="NZ_BLSB01000019.1"/>
</dbReference>
<evidence type="ECO:0000259" key="2">
    <source>
        <dbReference type="Pfam" id="PF00329"/>
    </source>
</evidence>